<dbReference type="EMBL" id="FNCP01000006">
    <property type="protein sequence ID" value="SDG78389.1"/>
    <property type="molecule type" value="Genomic_DNA"/>
</dbReference>
<dbReference type="STRING" id="1121419.SAMN05443529_106102"/>
<evidence type="ECO:0000313" key="3">
    <source>
        <dbReference type="Proteomes" id="UP000198656"/>
    </source>
</evidence>
<organism evidence="2 3">
    <name type="scientific">Desulfosporosinus hippei DSM 8344</name>
    <dbReference type="NCBI Taxonomy" id="1121419"/>
    <lineage>
        <taxon>Bacteria</taxon>
        <taxon>Bacillati</taxon>
        <taxon>Bacillota</taxon>
        <taxon>Clostridia</taxon>
        <taxon>Eubacteriales</taxon>
        <taxon>Desulfitobacteriaceae</taxon>
        <taxon>Desulfosporosinus</taxon>
    </lineage>
</organism>
<sequence>MSMNWLAIGVLAFLTVMLLIIKIFLYSKMKKFQASYISLQTFMDGQQMDVLLDKYIQKVSDLEQNLEKCNERLDPIEIKLRASIDRAEIQRFRAFEDVGSDLSFAVAFLNQEGDGLVLSSIHSREEARIYAKPISGGQSQYSLSDEEKDVVLKAMNGKKI</sequence>
<gene>
    <name evidence="2" type="ORF">SAMN05443529_106102</name>
</gene>
<proteinExistence type="predicted"/>
<keyword evidence="1" id="KW-0175">Coiled coil</keyword>
<feature type="coiled-coil region" evidence="1">
    <location>
        <begin position="52"/>
        <end position="79"/>
    </location>
</feature>
<dbReference type="RefSeq" id="WP_176786097.1">
    <property type="nucleotide sequence ID" value="NZ_FNCP01000006.1"/>
</dbReference>
<reference evidence="3" key="1">
    <citation type="submission" date="2016-10" db="EMBL/GenBank/DDBJ databases">
        <authorList>
            <person name="Varghese N."/>
            <person name="Submissions S."/>
        </authorList>
    </citation>
    <scope>NUCLEOTIDE SEQUENCE [LARGE SCALE GENOMIC DNA]</scope>
    <source>
        <strain evidence="3">DSM 8344</strain>
    </source>
</reference>
<dbReference type="Pfam" id="PF14584">
    <property type="entry name" value="DUF4446"/>
    <property type="match status" value="1"/>
</dbReference>
<accession>A0A1G7X2I5</accession>
<protein>
    <recommendedName>
        <fullName evidence="4">DUF4446 domain-containing protein</fullName>
    </recommendedName>
</protein>
<evidence type="ECO:0000313" key="2">
    <source>
        <dbReference type="EMBL" id="SDG78389.1"/>
    </source>
</evidence>
<dbReference type="AlphaFoldDB" id="A0A1G7X2I5"/>
<dbReference type="Proteomes" id="UP000198656">
    <property type="component" value="Unassembled WGS sequence"/>
</dbReference>
<dbReference type="InterPro" id="IPR027981">
    <property type="entry name" value="DUF4446"/>
</dbReference>
<keyword evidence="3" id="KW-1185">Reference proteome</keyword>
<evidence type="ECO:0000256" key="1">
    <source>
        <dbReference type="SAM" id="Coils"/>
    </source>
</evidence>
<name>A0A1G7X2I5_9FIRM</name>
<evidence type="ECO:0008006" key="4">
    <source>
        <dbReference type="Google" id="ProtNLM"/>
    </source>
</evidence>